<reference evidence="6 7" key="1">
    <citation type="submission" date="2019-12" db="EMBL/GenBank/DDBJ databases">
        <title>Microbes associate with the intestines of laboratory mice.</title>
        <authorList>
            <person name="Navarre W."/>
            <person name="Wong E."/>
        </authorList>
    </citation>
    <scope>NUCLEOTIDE SEQUENCE [LARGE SCALE GENOMIC DNA]</scope>
    <source>
        <strain evidence="6 7">NM82_D38</strain>
    </source>
</reference>
<feature type="domain" description="Response regulatory" evidence="5">
    <location>
        <begin position="6"/>
        <end position="124"/>
    </location>
</feature>
<keyword evidence="7" id="KW-1185">Reference proteome</keyword>
<dbReference type="PROSITE" id="PS50110">
    <property type="entry name" value="RESPONSE_REGULATORY"/>
    <property type="match status" value="1"/>
</dbReference>
<keyword evidence="1 3" id="KW-0597">Phosphoprotein</keyword>
<dbReference type="Proteomes" id="UP000472580">
    <property type="component" value="Unassembled WGS sequence"/>
</dbReference>
<dbReference type="SUPFAM" id="SSF52172">
    <property type="entry name" value="CheY-like"/>
    <property type="match status" value="1"/>
</dbReference>
<dbReference type="Pfam" id="PF00196">
    <property type="entry name" value="GerE"/>
    <property type="match status" value="1"/>
</dbReference>
<dbReference type="PRINTS" id="PR00038">
    <property type="entry name" value="HTHLUXR"/>
</dbReference>
<evidence type="ECO:0000313" key="6">
    <source>
        <dbReference type="EMBL" id="MVX55973.1"/>
    </source>
</evidence>
<dbReference type="GO" id="GO:0006355">
    <property type="term" value="P:regulation of DNA-templated transcription"/>
    <property type="evidence" value="ECO:0007669"/>
    <property type="project" value="InterPro"/>
</dbReference>
<dbReference type="CDD" id="cd06170">
    <property type="entry name" value="LuxR_C_like"/>
    <property type="match status" value="1"/>
</dbReference>
<dbReference type="InterPro" id="IPR051015">
    <property type="entry name" value="EvgA-like"/>
</dbReference>
<dbReference type="Pfam" id="PF00072">
    <property type="entry name" value="Response_reg"/>
    <property type="match status" value="1"/>
</dbReference>
<keyword evidence="2" id="KW-0238">DNA-binding</keyword>
<dbReference type="PANTHER" id="PTHR45566">
    <property type="entry name" value="HTH-TYPE TRANSCRIPTIONAL REGULATOR YHJB-RELATED"/>
    <property type="match status" value="1"/>
</dbReference>
<evidence type="ECO:0000256" key="1">
    <source>
        <dbReference type="ARBA" id="ARBA00022553"/>
    </source>
</evidence>
<proteinExistence type="predicted"/>
<dbReference type="RefSeq" id="WP_160334409.1">
    <property type="nucleotide sequence ID" value="NZ_WSRP01000004.1"/>
</dbReference>
<evidence type="ECO:0000259" key="4">
    <source>
        <dbReference type="PROSITE" id="PS50043"/>
    </source>
</evidence>
<dbReference type="InterPro" id="IPR058245">
    <property type="entry name" value="NreC/VraR/RcsB-like_REC"/>
</dbReference>
<dbReference type="Gene3D" id="3.40.50.2300">
    <property type="match status" value="1"/>
</dbReference>
<dbReference type="EMBL" id="WSRP01000004">
    <property type="protein sequence ID" value="MVX55973.1"/>
    <property type="molecule type" value="Genomic_DNA"/>
</dbReference>
<evidence type="ECO:0000259" key="5">
    <source>
        <dbReference type="PROSITE" id="PS50110"/>
    </source>
</evidence>
<sequence length="220" mass="23589">MIQPQTILLVDDHSLITTALSALLKSMYPGVSIHVGATAKEAMELASKYGDSADLMILDLGLPDSTGTELLERLLLEYPALKILVLSGLVDSDSILKTLSAGAAGFIPKSLDANLLKGAVNFVLEGGVYIPSKILTQQQSIGMSPQQPSVNPSSTVHLTTRQCQVLKLLSQGDSIKSICRKLDLSEGTIKTHVTAIYRAFDARNRTEALIAARRNGFNVE</sequence>
<evidence type="ECO:0000256" key="2">
    <source>
        <dbReference type="ARBA" id="ARBA00023125"/>
    </source>
</evidence>
<dbReference type="OrthoDB" id="3374006at2"/>
<dbReference type="InterPro" id="IPR000792">
    <property type="entry name" value="Tscrpt_reg_LuxR_C"/>
</dbReference>
<dbReference type="SMART" id="SM00421">
    <property type="entry name" value="HTH_LUXR"/>
    <property type="match status" value="1"/>
</dbReference>
<evidence type="ECO:0000313" key="7">
    <source>
        <dbReference type="Proteomes" id="UP000472580"/>
    </source>
</evidence>
<dbReference type="PANTHER" id="PTHR45566:SF1">
    <property type="entry name" value="HTH-TYPE TRANSCRIPTIONAL REGULATOR YHJB-RELATED"/>
    <property type="match status" value="1"/>
</dbReference>
<protein>
    <submittedName>
        <fullName evidence="6">Response regulator</fullName>
    </submittedName>
</protein>
<dbReference type="InterPro" id="IPR011006">
    <property type="entry name" value="CheY-like_superfamily"/>
</dbReference>
<dbReference type="SMART" id="SM00448">
    <property type="entry name" value="REC"/>
    <property type="match status" value="1"/>
</dbReference>
<comment type="caution">
    <text evidence="6">The sequence shown here is derived from an EMBL/GenBank/DDBJ whole genome shotgun (WGS) entry which is preliminary data.</text>
</comment>
<dbReference type="InterPro" id="IPR001789">
    <property type="entry name" value="Sig_transdc_resp-reg_receiver"/>
</dbReference>
<dbReference type="SUPFAM" id="SSF46894">
    <property type="entry name" value="C-terminal effector domain of the bipartite response regulators"/>
    <property type="match status" value="1"/>
</dbReference>
<dbReference type="GO" id="GO:0003677">
    <property type="term" value="F:DNA binding"/>
    <property type="evidence" value="ECO:0007669"/>
    <property type="project" value="UniProtKB-KW"/>
</dbReference>
<dbReference type="CDD" id="cd17535">
    <property type="entry name" value="REC_NarL-like"/>
    <property type="match status" value="1"/>
</dbReference>
<evidence type="ECO:0000256" key="3">
    <source>
        <dbReference type="PROSITE-ProRule" id="PRU00169"/>
    </source>
</evidence>
<gene>
    <name evidence="6" type="ORF">E5987_01960</name>
</gene>
<accession>A0A6L6YGQ7</accession>
<feature type="modified residue" description="4-aspartylphosphate" evidence="3">
    <location>
        <position position="59"/>
    </location>
</feature>
<organism evidence="6 7">
    <name type="scientific">Parasutterella muris</name>
    <dbReference type="NCBI Taxonomy" id="2565572"/>
    <lineage>
        <taxon>Bacteria</taxon>
        <taxon>Pseudomonadati</taxon>
        <taxon>Pseudomonadota</taxon>
        <taxon>Betaproteobacteria</taxon>
        <taxon>Burkholderiales</taxon>
        <taxon>Sutterellaceae</taxon>
        <taxon>Parasutterella</taxon>
    </lineage>
</organism>
<dbReference type="PROSITE" id="PS50043">
    <property type="entry name" value="HTH_LUXR_2"/>
    <property type="match status" value="1"/>
</dbReference>
<dbReference type="AlphaFoldDB" id="A0A6L6YGQ7"/>
<dbReference type="GO" id="GO:0000160">
    <property type="term" value="P:phosphorelay signal transduction system"/>
    <property type="evidence" value="ECO:0007669"/>
    <property type="project" value="InterPro"/>
</dbReference>
<dbReference type="InterPro" id="IPR016032">
    <property type="entry name" value="Sig_transdc_resp-reg_C-effctor"/>
</dbReference>
<name>A0A6L6YGQ7_9BURK</name>
<feature type="domain" description="HTH luxR-type" evidence="4">
    <location>
        <begin position="151"/>
        <end position="216"/>
    </location>
</feature>